<comment type="similarity">
    <text evidence="1">Belongs to the short-chain dehydrogenases/reductases (SDR) family.</text>
</comment>
<dbReference type="Pfam" id="PF13561">
    <property type="entry name" value="adh_short_C2"/>
    <property type="match status" value="1"/>
</dbReference>
<dbReference type="AlphaFoldDB" id="A0A2A4YM80"/>
<protein>
    <submittedName>
        <fullName evidence="2">Short-chain dehydrogenase</fullName>
    </submittedName>
</protein>
<gene>
    <name evidence="2" type="ORF">COB11_01335</name>
</gene>
<dbReference type="InterPro" id="IPR050259">
    <property type="entry name" value="SDR"/>
</dbReference>
<evidence type="ECO:0000256" key="1">
    <source>
        <dbReference type="ARBA" id="ARBA00006484"/>
    </source>
</evidence>
<dbReference type="InterPro" id="IPR036291">
    <property type="entry name" value="NAD(P)-bd_dom_sf"/>
</dbReference>
<dbReference type="Proteomes" id="UP000217838">
    <property type="component" value="Unassembled WGS sequence"/>
</dbReference>
<dbReference type="EMBL" id="NVUU01000010">
    <property type="protein sequence ID" value="PCI95720.1"/>
    <property type="molecule type" value="Genomic_DNA"/>
</dbReference>
<dbReference type="SUPFAM" id="SSF51735">
    <property type="entry name" value="NAD(P)-binding Rossmann-fold domains"/>
    <property type="match status" value="1"/>
</dbReference>
<reference evidence="3" key="1">
    <citation type="submission" date="2017-08" db="EMBL/GenBank/DDBJ databases">
        <title>A dynamic microbial community with high functional redundancy inhabits the cold, oxic subseafloor aquifer.</title>
        <authorList>
            <person name="Tully B.J."/>
            <person name="Wheat C.G."/>
            <person name="Glazer B.T."/>
            <person name="Huber J.A."/>
        </authorList>
    </citation>
    <scope>NUCLEOTIDE SEQUENCE [LARGE SCALE GENOMIC DNA]</scope>
</reference>
<proteinExistence type="inferred from homology"/>
<dbReference type="PANTHER" id="PTHR42879">
    <property type="entry name" value="3-OXOACYL-(ACYL-CARRIER-PROTEIN) REDUCTASE"/>
    <property type="match status" value="1"/>
</dbReference>
<comment type="caution">
    <text evidence="2">The sequence shown here is derived from an EMBL/GenBank/DDBJ whole genome shotgun (WGS) entry which is preliminary data.</text>
</comment>
<organism evidence="2 3">
    <name type="scientific">Aerophobetes bacterium</name>
    <dbReference type="NCBI Taxonomy" id="2030807"/>
    <lineage>
        <taxon>Bacteria</taxon>
        <taxon>Candidatus Aerophobota</taxon>
    </lineage>
</organism>
<dbReference type="CDD" id="cd05344">
    <property type="entry name" value="BKR_like_SDR_like"/>
    <property type="match status" value="1"/>
</dbReference>
<dbReference type="PRINTS" id="PR00081">
    <property type="entry name" value="GDHRDH"/>
</dbReference>
<dbReference type="PANTHER" id="PTHR42879:SF6">
    <property type="entry name" value="NADPH-DEPENDENT REDUCTASE BACG"/>
    <property type="match status" value="1"/>
</dbReference>
<accession>A0A2A4YM80</accession>
<dbReference type="Gene3D" id="3.40.50.720">
    <property type="entry name" value="NAD(P)-binding Rossmann-like Domain"/>
    <property type="match status" value="1"/>
</dbReference>
<name>A0A2A4YM80_UNCAE</name>
<evidence type="ECO:0000313" key="3">
    <source>
        <dbReference type="Proteomes" id="UP000217838"/>
    </source>
</evidence>
<sequence>MDYDLKDKRVLVLGSSSGLGFATAKAYANEGATVAICSSNKERIENASSQIKNSHPFVSDLTKDGAGSALVWQVIEKLGGIDILVTNTGNPPHGLFMESKPEEWKKAYQSLYLSVIESAMEAIHGMKERKFGRIIMITSVAAKEPISSLTISSSLRAGLLGLMKTLSIEIAKDGITVNSILPGFTNTEATKKRFDKNRKEIEATIPAGRFGEPEEFASLALFLGSKGAAYVNGQAIACDGGAIKGL</sequence>
<evidence type="ECO:0000313" key="2">
    <source>
        <dbReference type="EMBL" id="PCI95720.1"/>
    </source>
</evidence>
<dbReference type="FunFam" id="3.40.50.720:FF:000084">
    <property type="entry name" value="Short-chain dehydrogenase reductase"/>
    <property type="match status" value="1"/>
</dbReference>
<dbReference type="InterPro" id="IPR002347">
    <property type="entry name" value="SDR_fam"/>
</dbReference>